<evidence type="ECO:0000313" key="13">
    <source>
        <dbReference type="Proteomes" id="UP000006620"/>
    </source>
</evidence>
<dbReference type="FunFam" id="3.40.50.880:FF:000001">
    <property type="entry name" value="GMP synthase [glutamine-hydrolyzing]"/>
    <property type="match status" value="1"/>
</dbReference>
<dbReference type="RefSeq" id="WP_013914370.1">
    <property type="nucleotide sequence ID" value="NC_015690.1"/>
</dbReference>
<name>F8FQE3_PAEMK</name>
<dbReference type="SUPFAM" id="SSF52317">
    <property type="entry name" value="Class I glutamine amidotransferase-like"/>
    <property type="match status" value="1"/>
</dbReference>
<dbReference type="NCBIfam" id="TIGR00888">
    <property type="entry name" value="guaA_Nterm"/>
    <property type="match status" value="1"/>
</dbReference>
<dbReference type="PANTHER" id="PTHR11922:SF2">
    <property type="entry name" value="GMP SYNTHASE [GLUTAMINE-HYDROLYZING]"/>
    <property type="match status" value="1"/>
</dbReference>
<keyword evidence="5 9" id="KW-0332">GMP biosynthesis</keyword>
<dbReference type="UniPathway" id="UPA00189">
    <property type="reaction ID" value="UER00296"/>
</dbReference>
<dbReference type="Pfam" id="PF00117">
    <property type="entry name" value="GATase"/>
    <property type="match status" value="1"/>
</dbReference>
<dbReference type="PROSITE" id="PS51553">
    <property type="entry name" value="GMPS_ATP_PPASE"/>
    <property type="match status" value="1"/>
</dbReference>
<protein>
    <recommendedName>
        <fullName evidence="9">GMP synthase [glutamine-hydrolyzing]</fullName>
        <ecNumber evidence="9">6.3.5.2</ecNumber>
    </recommendedName>
    <alternativeName>
        <fullName evidence="9">GMP synthetase</fullName>
    </alternativeName>
    <alternativeName>
        <fullName evidence="9">Glutamine amidotransferase</fullName>
    </alternativeName>
</protein>
<dbReference type="CDD" id="cd01997">
    <property type="entry name" value="GMP_synthase_C"/>
    <property type="match status" value="1"/>
</dbReference>
<dbReference type="Gene3D" id="3.40.50.620">
    <property type="entry name" value="HUPs"/>
    <property type="match status" value="1"/>
</dbReference>
<feature type="active site" evidence="9">
    <location>
        <position position="171"/>
    </location>
</feature>
<feature type="binding site" evidence="10">
    <location>
        <begin position="225"/>
        <end position="231"/>
    </location>
    <ligand>
        <name>ATP</name>
        <dbReference type="ChEBI" id="CHEBI:30616"/>
    </ligand>
</feature>
<evidence type="ECO:0000313" key="12">
    <source>
        <dbReference type="EMBL" id="AEI39204.1"/>
    </source>
</evidence>
<feature type="active site" evidence="9">
    <location>
        <position position="173"/>
    </location>
</feature>
<keyword evidence="7 9" id="KW-0067">ATP-binding</keyword>
<comment type="catalytic activity">
    <reaction evidence="9">
        <text>XMP + L-glutamine + ATP + H2O = GMP + L-glutamate + AMP + diphosphate + 2 H(+)</text>
        <dbReference type="Rhea" id="RHEA:11680"/>
        <dbReference type="ChEBI" id="CHEBI:15377"/>
        <dbReference type="ChEBI" id="CHEBI:15378"/>
        <dbReference type="ChEBI" id="CHEBI:29985"/>
        <dbReference type="ChEBI" id="CHEBI:30616"/>
        <dbReference type="ChEBI" id="CHEBI:33019"/>
        <dbReference type="ChEBI" id="CHEBI:57464"/>
        <dbReference type="ChEBI" id="CHEBI:58115"/>
        <dbReference type="ChEBI" id="CHEBI:58359"/>
        <dbReference type="ChEBI" id="CHEBI:456215"/>
        <dbReference type="EC" id="6.3.5.2"/>
    </reaction>
</comment>
<accession>F8FQE3</accession>
<dbReference type="CDD" id="cd01742">
    <property type="entry name" value="GATase1_GMP_Synthase"/>
    <property type="match status" value="1"/>
</dbReference>
<dbReference type="Pfam" id="PF00958">
    <property type="entry name" value="GMP_synt_C"/>
    <property type="match status" value="1"/>
</dbReference>
<dbReference type="InterPro" id="IPR025777">
    <property type="entry name" value="GMPS_ATP_PPase_dom"/>
</dbReference>
<dbReference type="InterPro" id="IPR022310">
    <property type="entry name" value="NAD/GMP_synthase"/>
</dbReference>
<comment type="function">
    <text evidence="1 9">Catalyzes the synthesis of GMP from XMP.</text>
</comment>
<dbReference type="SUPFAM" id="SSF52402">
    <property type="entry name" value="Adenine nucleotide alpha hydrolases-like"/>
    <property type="match status" value="1"/>
</dbReference>
<dbReference type="GO" id="GO:0003921">
    <property type="term" value="F:GMP synthase activity"/>
    <property type="evidence" value="ECO:0007669"/>
    <property type="project" value="InterPro"/>
</dbReference>
<dbReference type="InterPro" id="IPR029062">
    <property type="entry name" value="Class_I_gatase-like"/>
</dbReference>
<dbReference type="PROSITE" id="PS51273">
    <property type="entry name" value="GATASE_TYPE_1"/>
    <property type="match status" value="1"/>
</dbReference>
<dbReference type="InterPro" id="IPR017926">
    <property type="entry name" value="GATASE"/>
</dbReference>
<dbReference type="InterPro" id="IPR014729">
    <property type="entry name" value="Rossmann-like_a/b/a_fold"/>
</dbReference>
<reference evidence="12 13" key="2">
    <citation type="journal article" date="2013" name="Genome Announc.">
        <title>Genome Sequence of Growth-Improving Paenibacillus mucilaginosus Strain KNP414.</title>
        <authorList>
            <person name="Lu J.J."/>
            <person name="Wang J.F."/>
            <person name="Hu X.F."/>
        </authorList>
    </citation>
    <scope>NUCLEOTIDE SEQUENCE [LARGE SCALE GENOMIC DNA]</scope>
    <source>
        <strain evidence="12 13">KNP414</strain>
    </source>
</reference>
<dbReference type="PRINTS" id="PR00096">
    <property type="entry name" value="GATASE"/>
</dbReference>
<dbReference type="Gene3D" id="3.40.50.880">
    <property type="match status" value="1"/>
</dbReference>
<comment type="subunit">
    <text evidence="9">Homodimer.</text>
</comment>
<evidence type="ECO:0000256" key="4">
    <source>
        <dbReference type="ARBA" id="ARBA00022741"/>
    </source>
</evidence>
<dbReference type="EMBL" id="CP002869">
    <property type="protein sequence ID" value="AEI39204.1"/>
    <property type="molecule type" value="Genomic_DNA"/>
</dbReference>
<dbReference type="InterPro" id="IPR004739">
    <property type="entry name" value="GMP_synth_GATase"/>
</dbReference>
<dbReference type="HAMAP" id="MF_00344">
    <property type="entry name" value="GMP_synthase"/>
    <property type="match status" value="1"/>
</dbReference>
<dbReference type="InterPro" id="IPR001674">
    <property type="entry name" value="GMP_synth_C"/>
</dbReference>
<evidence type="ECO:0000256" key="3">
    <source>
        <dbReference type="ARBA" id="ARBA00022598"/>
    </source>
</evidence>
<evidence type="ECO:0000256" key="2">
    <source>
        <dbReference type="ARBA" id="ARBA00005153"/>
    </source>
</evidence>
<reference evidence="13" key="1">
    <citation type="submission" date="2011-06" db="EMBL/GenBank/DDBJ databases">
        <title>Complete genome sequence of Paenibacillus mucilaginosus KNP414.</title>
        <authorList>
            <person name="Wang J."/>
            <person name="Hu S."/>
            <person name="Hu X."/>
            <person name="Zhang B."/>
            <person name="Dong D."/>
            <person name="Zhang S."/>
            <person name="Zhao K."/>
            <person name="Wu D."/>
        </authorList>
    </citation>
    <scope>NUCLEOTIDE SEQUENCE [LARGE SCALE GENOMIC DNA]</scope>
    <source>
        <strain evidence="13">KNP414</strain>
    </source>
</reference>
<organism evidence="12 13">
    <name type="scientific">Paenibacillus mucilaginosus (strain KNP414)</name>
    <dbReference type="NCBI Taxonomy" id="1036673"/>
    <lineage>
        <taxon>Bacteria</taxon>
        <taxon>Bacillati</taxon>
        <taxon>Bacillota</taxon>
        <taxon>Bacilli</taxon>
        <taxon>Bacillales</taxon>
        <taxon>Paenibacillaceae</taxon>
        <taxon>Paenibacillus</taxon>
    </lineage>
</organism>
<keyword evidence="3 9" id="KW-0436">Ligase</keyword>
<dbReference type="KEGG" id="pms:KNP414_00600"/>
<sequence length="512" mass="56936">MDKPNEIIVVLDFGGQYNQLIARRIRDLGVYSELLPFNTPADKIRELQPKGIVFSGGPASVYGEASPLVDPAVYDLGVPILGICYGMQMMAHQLNGKVEGALKREYGKAEVDFAEGCGLTHGLESRQTVWMSHSDLVVQAPEGFVVDAGTEHAPIAAMSHPDRKLYAVQFHPEVQHSVYGNEMIRNFLYKICECEGTWSMETFIEDTVREIREQVGGQKVLCALSGGVDSSVVAMLIHKAIGDQLTCMFIDHGLLRKDEAESVMDTFVGKFDMKVVKIDARERFLGKLAGVDDPEQKRKIIGTEFIRVFEEESAQFDDFAFLAQGTLYTDIVESGTATAQTIKSHHNVGGLPEDMKFKLVEPLKALFKDEVRKVGEECGLPEAIVWRQPFPGPGLAIRVLGEVTEEKLTIVRESDAILRDEIAKAGLNREIWQYFTALPNMKSVGVMGDARTYSYTVGIRAVTSIDGMTADWARIPWDVLEKISVRIVNEVDNVNRIVYDITSKPPATIEWE</sequence>
<dbReference type="PATRIC" id="fig|1036673.3.peg.530"/>
<gene>
    <name evidence="9 12" type="primary">guaA</name>
    <name evidence="12" type="ordered locus">KNP414_00600</name>
</gene>
<keyword evidence="4 9" id="KW-0547">Nucleotide-binding</keyword>
<dbReference type="NCBIfam" id="NF000848">
    <property type="entry name" value="PRK00074.1"/>
    <property type="match status" value="1"/>
</dbReference>
<dbReference type="NCBIfam" id="TIGR00884">
    <property type="entry name" value="guaA_Cterm"/>
    <property type="match status" value="1"/>
</dbReference>
<dbReference type="InterPro" id="IPR022955">
    <property type="entry name" value="GMP_synthase"/>
</dbReference>
<evidence type="ECO:0000256" key="8">
    <source>
        <dbReference type="ARBA" id="ARBA00022962"/>
    </source>
</evidence>
<keyword evidence="6 9" id="KW-0658">Purine biosynthesis</keyword>
<feature type="domain" description="GMPS ATP-PPase" evidence="11">
    <location>
        <begin position="198"/>
        <end position="387"/>
    </location>
</feature>
<evidence type="ECO:0000256" key="5">
    <source>
        <dbReference type="ARBA" id="ARBA00022749"/>
    </source>
</evidence>
<dbReference type="FunFam" id="3.30.300.10:FF:000002">
    <property type="entry name" value="GMP synthase [glutamine-hydrolyzing]"/>
    <property type="match status" value="1"/>
</dbReference>
<keyword evidence="8 9" id="KW-0315">Glutamine amidotransferase</keyword>
<evidence type="ECO:0000256" key="9">
    <source>
        <dbReference type="HAMAP-Rule" id="MF_00344"/>
    </source>
</evidence>
<evidence type="ECO:0000256" key="7">
    <source>
        <dbReference type="ARBA" id="ARBA00022840"/>
    </source>
</evidence>
<dbReference type="EC" id="6.3.5.2" evidence="9"/>
<evidence type="ECO:0000259" key="11">
    <source>
        <dbReference type="PROSITE" id="PS51553"/>
    </source>
</evidence>
<dbReference type="FunFam" id="3.40.50.620:FF:000001">
    <property type="entry name" value="GMP synthase [glutamine-hydrolyzing]"/>
    <property type="match status" value="1"/>
</dbReference>
<dbReference type="PANTHER" id="PTHR11922">
    <property type="entry name" value="GMP SYNTHASE-RELATED"/>
    <property type="match status" value="1"/>
</dbReference>
<dbReference type="Pfam" id="PF02540">
    <property type="entry name" value="NAD_synthase"/>
    <property type="match status" value="1"/>
</dbReference>
<proteinExistence type="inferred from homology"/>
<comment type="pathway">
    <text evidence="2 9">Purine metabolism; GMP biosynthesis; GMP from XMP (L-Gln route): step 1/1.</text>
</comment>
<dbReference type="AlphaFoldDB" id="F8FQE3"/>
<evidence type="ECO:0000256" key="1">
    <source>
        <dbReference type="ARBA" id="ARBA00002332"/>
    </source>
</evidence>
<dbReference type="Proteomes" id="UP000006620">
    <property type="component" value="Chromosome"/>
</dbReference>
<dbReference type="SUPFAM" id="SSF54810">
    <property type="entry name" value="GMP synthetase C-terminal dimerisation domain"/>
    <property type="match status" value="1"/>
</dbReference>
<feature type="active site" description="Nucleophile" evidence="9">
    <location>
        <position position="84"/>
    </location>
</feature>
<evidence type="ECO:0000256" key="6">
    <source>
        <dbReference type="ARBA" id="ARBA00022755"/>
    </source>
</evidence>
<dbReference type="HOGENOM" id="CLU_014340_0_5_9"/>
<dbReference type="MEROPS" id="C26.957"/>
<dbReference type="GO" id="GO:0005829">
    <property type="term" value="C:cytosol"/>
    <property type="evidence" value="ECO:0007669"/>
    <property type="project" value="TreeGrafter"/>
</dbReference>
<evidence type="ECO:0000256" key="10">
    <source>
        <dbReference type="PROSITE-ProRule" id="PRU00886"/>
    </source>
</evidence>
<dbReference type="Gene3D" id="3.30.300.10">
    <property type="match status" value="1"/>
</dbReference>
<dbReference type="PRINTS" id="PR00099">
    <property type="entry name" value="CPSGATASE"/>
</dbReference>
<dbReference type="GO" id="GO:0005524">
    <property type="term" value="F:ATP binding"/>
    <property type="evidence" value="ECO:0007669"/>
    <property type="project" value="UniProtKB-UniRule"/>
</dbReference>